<feature type="domain" description="CSC1/OSCA1-like N-terminal transmembrane" evidence="11">
    <location>
        <begin position="26"/>
        <end position="174"/>
    </location>
</feature>
<comment type="similarity">
    <text evidence="2">Belongs to the CSC1 (TC 1.A.17) family.</text>
</comment>
<reference evidence="13 14" key="1">
    <citation type="submission" date="2016-03" db="EMBL/GenBank/DDBJ databases">
        <authorList>
            <person name="Devillers H."/>
        </authorList>
    </citation>
    <scope>NUCLEOTIDE SEQUENCE [LARGE SCALE GENOMIC DNA]</scope>
    <source>
        <strain evidence="13">CBS 11717</strain>
    </source>
</reference>
<feature type="transmembrane region" description="Helical" evidence="8">
    <location>
        <begin position="479"/>
        <end position="507"/>
    </location>
</feature>
<feature type="transmembrane region" description="Helical" evidence="8">
    <location>
        <begin position="593"/>
        <end position="620"/>
    </location>
</feature>
<evidence type="ECO:0000256" key="4">
    <source>
        <dbReference type="ARBA" id="ARBA00022692"/>
    </source>
</evidence>
<accession>A0A1G4IPK2</accession>
<dbReference type="InterPro" id="IPR027815">
    <property type="entry name" value="CSC1/OSCA1-like_cyt"/>
</dbReference>
<keyword evidence="6 8" id="KW-0472">Membrane</keyword>
<feature type="transmembrane region" description="Helical" evidence="8">
    <location>
        <begin position="153"/>
        <end position="172"/>
    </location>
</feature>
<feature type="transmembrane region" description="Helical" evidence="8">
    <location>
        <begin position="102"/>
        <end position="126"/>
    </location>
</feature>
<evidence type="ECO:0000313" key="13">
    <source>
        <dbReference type="EMBL" id="SCU78587.1"/>
    </source>
</evidence>
<organism evidence="13 14">
    <name type="scientific">Lachancea mirantina</name>
    <dbReference type="NCBI Taxonomy" id="1230905"/>
    <lineage>
        <taxon>Eukaryota</taxon>
        <taxon>Fungi</taxon>
        <taxon>Dikarya</taxon>
        <taxon>Ascomycota</taxon>
        <taxon>Saccharomycotina</taxon>
        <taxon>Saccharomycetes</taxon>
        <taxon>Saccharomycetales</taxon>
        <taxon>Saccharomycetaceae</taxon>
        <taxon>Lachancea</taxon>
    </lineage>
</organism>
<comment type="subcellular location">
    <subcellularLocation>
        <location evidence="1">Membrane</location>
        <topology evidence="1">Multi-pass membrane protein</topology>
    </subcellularLocation>
</comment>
<feature type="transmembrane region" description="Helical" evidence="8">
    <location>
        <begin position="434"/>
        <end position="458"/>
    </location>
</feature>
<dbReference type="InterPro" id="IPR003864">
    <property type="entry name" value="CSC1/OSCA1-like_7TM"/>
</dbReference>
<evidence type="ECO:0000256" key="7">
    <source>
        <dbReference type="SAM" id="MobiDB-lite"/>
    </source>
</evidence>
<dbReference type="Proteomes" id="UP000191024">
    <property type="component" value="Chromosome A"/>
</dbReference>
<feature type="region of interest" description="Disordered" evidence="7">
    <location>
        <begin position="707"/>
        <end position="726"/>
    </location>
</feature>
<evidence type="ECO:0000259" key="9">
    <source>
        <dbReference type="Pfam" id="PF02714"/>
    </source>
</evidence>
<protein>
    <submittedName>
        <fullName evidence="13">LAMI_0A05138g1_1</fullName>
    </submittedName>
</protein>
<dbReference type="OrthoDB" id="1076608at2759"/>
<gene>
    <name evidence="13" type="ORF">LAMI_0A05138G</name>
</gene>
<evidence type="ECO:0000256" key="8">
    <source>
        <dbReference type="SAM" id="Phobius"/>
    </source>
</evidence>
<evidence type="ECO:0000259" key="10">
    <source>
        <dbReference type="Pfam" id="PF12621"/>
    </source>
</evidence>
<dbReference type="PANTHER" id="PTHR13018">
    <property type="entry name" value="PROBABLE MEMBRANE PROTEIN DUF221-RELATED"/>
    <property type="match status" value="1"/>
</dbReference>
<evidence type="ECO:0000256" key="1">
    <source>
        <dbReference type="ARBA" id="ARBA00004141"/>
    </source>
</evidence>
<proteinExistence type="inferred from homology"/>
<feature type="transmembrane region" description="Helical" evidence="8">
    <location>
        <begin position="527"/>
        <end position="556"/>
    </location>
</feature>
<sequence length="909" mass="102839">MDFTLTLLKRDDDSLEAGKPASTSQVLTAFVTNSIFFSAFILVFILLRMKLKRVYEPKSSFDLINDEKKPEPLPRGPWQWLLPLLKKSDNFIIQQAGIDGYFFLRFLLIISMYCFVSLVYVLPILLPVNAANGVKHSGFDMLAYTNVIKKPRYYAHVFVGWVFYWGFLFVIYRELVYYTSVRQAVLSSPRYARKLSSRTVMFQSVPEKYLLESEFPKLFVGVKNVWIARGAGQLEKKVSERDAMAMQLEAAMTKYLKTAVKKIAKLKKKNPDYVPSTDIAQYVPQNKRPTHRLKFLIGKKVDTIDFLKEELPKLNADIIELQSNHDEAKPFNSVFVEFESQYHAQIAVQSTIHHEPLKMTPAYAGIRPQDIVWFNTRMHWLERTIRKFGAVAAIIALIILWAFPVAFVGLISNINYLTDKLPWLRFIYHLPERLMGLLTAMAPTIALAVLMMLLPIIIRKMALVAGAPSVQHIEYFTQQAFFGFQFVQVFLVTTIASSATSVVTQIVKDPTSSMSLLATNLPKSSNFYVAYIMLQGLTVSSGALLQIVSLILFYVLGYLLDGTARKKWSRFTGLGSMQWGTTFPVYTNLAVIVFSYAIIAPIILLFAAVAFLLLYVAYLYNLTYVFQESAPMRGICYPRALFQTFVGLYVGQICLLGLFAVGKGWGPIVLQVVCIAVTVFIHLNFNIAFDNLMQVVPMDTMKPLDGKSNTPSFVNKPGSQDSKEGVKQLPHFPIRKYQPRSSLHLDQNTKSLRSENTFEVNATMASDNENNLATVPLLADGEETSIPAAPFWKRYFQPHIYLSYKVARSILPEIYNLPDPEDTTDADALKNAYNYPAVGAKCPMMWVPRDPYGFSDTQLTLLGSDIPMSDEGAGFDEKGNIIWTSAPPSYEAAMKEKNPFEEEEENEAF</sequence>
<keyword evidence="5 8" id="KW-1133">Transmembrane helix</keyword>
<dbReference type="GO" id="GO:0005227">
    <property type="term" value="F:calcium-activated cation channel activity"/>
    <property type="evidence" value="ECO:0007669"/>
    <property type="project" value="InterPro"/>
</dbReference>
<feature type="transmembrane region" description="Helical" evidence="8">
    <location>
        <begin position="640"/>
        <end position="662"/>
    </location>
</feature>
<evidence type="ECO:0000256" key="5">
    <source>
        <dbReference type="ARBA" id="ARBA00022989"/>
    </source>
</evidence>
<dbReference type="AlphaFoldDB" id="A0A1G4IPK2"/>
<keyword evidence="3" id="KW-0813">Transport</keyword>
<dbReference type="Pfam" id="PF02714">
    <property type="entry name" value="RSN1_7TM"/>
    <property type="match status" value="1"/>
</dbReference>
<evidence type="ECO:0000259" key="11">
    <source>
        <dbReference type="Pfam" id="PF13967"/>
    </source>
</evidence>
<evidence type="ECO:0000313" key="14">
    <source>
        <dbReference type="Proteomes" id="UP000191024"/>
    </source>
</evidence>
<dbReference type="Pfam" id="PF14703">
    <property type="entry name" value="PHM7_cyt"/>
    <property type="match status" value="1"/>
</dbReference>
<evidence type="ECO:0000256" key="3">
    <source>
        <dbReference type="ARBA" id="ARBA00022448"/>
    </source>
</evidence>
<feature type="transmembrane region" description="Helical" evidence="8">
    <location>
        <begin position="668"/>
        <end position="689"/>
    </location>
</feature>
<feature type="transmembrane region" description="Helical" evidence="8">
    <location>
        <begin position="26"/>
        <end position="47"/>
    </location>
</feature>
<name>A0A1G4IPK2_9SACH</name>
<dbReference type="InterPro" id="IPR045122">
    <property type="entry name" value="Csc1-like"/>
</dbReference>
<dbReference type="PANTHER" id="PTHR13018:SF26">
    <property type="entry name" value="DOMAIN PROTEIN, PUTATIVE (AFU_ORTHOLOGUE AFUA_5G10920)-RELATED"/>
    <property type="match status" value="1"/>
</dbReference>
<feature type="domain" description="CSC1/OSCA1-like 7TM region" evidence="9">
    <location>
        <begin position="386"/>
        <end position="659"/>
    </location>
</feature>
<keyword evidence="14" id="KW-1185">Reference proteome</keyword>
<dbReference type="InterPro" id="IPR032880">
    <property type="entry name" value="CSC1/OSCA1-like_N"/>
</dbReference>
<dbReference type="Pfam" id="PF12621">
    <property type="entry name" value="PHM7_ext"/>
    <property type="match status" value="1"/>
</dbReference>
<dbReference type="EMBL" id="LT598462">
    <property type="protein sequence ID" value="SCU78587.1"/>
    <property type="molecule type" value="Genomic_DNA"/>
</dbReference>
<dbReference type="InterPro" id="IPR022257">
    <property type="entry name" value="PHM7_ext"/>
</dbReference>
<evidence type="ECO:0000256" key="6">
    <source>
        <dbReference type="ARBA" id="ARBA00023136"/>
    </source>
</evidence>
<dbReference type="GO" id="GO:0005886">
    <property type="term" value="C:plasma membrane"/>
    <property type="evidence" value="ECO:0007669"/>
    <property type="project" value="TreeGrafter"/>
</dbReference>
<evidence type="ECO:0000256" key="2">
    <source>
        <dbReference type="ARBA" id="ARBA00007779"/>
    </source>
</evidence>
<feature type="compositionally biased region" description="Polar residues" evidence="7">
    <location>
        <begin position="707"/>
        <end position="720"/>
    </location>
</feature>
<dbReference type="Pfam" id="PF13967">
    <property type="entry name" value="RSN1_TM"/>
    <property type="match status" value="1"/>
</dbReference>
<feature type="transmembrane region" description="Helical" evidence="8">
    <location>
        <begin position="388"/>
        <end position="414"/>
    </location>
</feature>
<feature type="domain" description="10TM putative phosphate transporter extracellular tail" evidence="10">
    <location>
        <begin position="795"/>
        <end position="888"/>
    </location>
</feature>
<feature type="transmembrane region" description="Helical" evidence="8">
    <location>
        <begin position="568"/>
        <end position="587"/>
    </location>
</feature>
<keyword evidence="4 8" id="KW-0812">Transmembrane</keyword>
<evidence type="ECO:0000259" key="12">
    <source>
        <dbReference type="Pfam" id="PF14703"/>
    </source>
</evidence>
<feature type="domain" description="CSC1/OSCA1-like cytosolic" evidence="12">
    <location>
        <begin position="197"/>
        <end position="375"/>
    </location>
</feature>